<dbReference type="Proteomes" id="UP000216147">
    <property type="component" value="Unassembled WGS sequence"/>
</dbReference>
<organism evidence="4 5">
    <name type="scientific">Brevundimonas subvibrioides</name>
    <dbReference type="NCBI Taxonomy" id="74313"/>
    <lineage>
        <taxon>Bacteria</taxon>
        <taxon>Pseudomonadati</taxon>
        <taxon>Pseudomonadota</taxon>
        <taxon>Alphaproteobacteria</taxon>
        <taxon>Caulobacterales</taxon>
        <taxon>Caulobacteraceae</taxon>
        <taxon>Brevundimonas</taxon>
    </lineage>
</organism>
<feature type="domain" description="DSBA-like thioredoxin" evidence="3">
    <location>
        <begin position="9"/>
        <end position="201"/>
    </location>
</feature>
<reference evidence="4 5" key="1">
    <citation type="submission" date="2017-03" db="EMBL/GenBank/DDBJ databases">
        <title>Lifting the veil on microbial sulfur biogeochemistry in mining wastewaters.</title>
        <authorList>
            <person name="Kantor R.S."/>
            <person name="Colenbrander Nelson T."/>
            <person name="Marshall S."/>
            <person name="Bennett D."/>
            <person name="Apte S."/>
            <person name="Camacho D."/>
            <person name="Thomas B.C."/>
            <person name="Warren L.A."/>
            <person name="Banfield J.F."/>
        </authorList>
    </citation>
    <scope>NUCLEOTIDE SEQUENCE [LARGE SCALE GENOMIC DNA]</scope>
    <source>
        <strain evidence="4">32-68-21</strain>
    </source>
</reference>
<dbReference type="GO" id="GO:0004364">
    <property type="term" value="F:glutathione transferase activity"/>
    <property type="evidence" value="ECO:0007669"/>
    <property type="project" value="TreeGrafter"/>
</dbReference>
<dbReference type="CDD" id="cd03022">
    <property type="entry name" value="DsbA_HCCA_Iso"/>
    <property type="match status" value="1"/>
</dbReference>
<dbReference type="Pfam" id="PF01323">
    <property type="entry name" value="DSBA"/>
    <property type="match status" value="1"/>
</dbReference>
<dbReference type="GO" id="GO:0006749">
    <property type="term" value="P:glutathione metabolic process"/>
    <property type="evidence" value="ECO:0007669"/>
    <property type="project" value="TreeGrafter"/>
</dbReference>
<dbReference type="PIRSF" id="PIRSF006386">
    <property type="entry name" value="HCCAis_GSTk"/>
    <property type="match status" value="1"/>
</dbReference>
<name>A0A258HKG3_9CAUL</name>
<feature type="active site" description="Nucleophile" evidence="2">
    <location>
        <position position="18"/>
    </location>
</feature>
<dbReference type="PANTHER" id="PTHR42943">
    <property type="entry name" value="GLUTATHIONE S-TRANSFERASE KAPPA"/>
    <property type="match status" value="1"/>
</dbReference>
<dbReference type="EC" id="5.99.1.4" evidence="1"/>
<keyword evidence="1" id="KW-0413">Isomerase</keyword>
<evidence type="ECO:0000256" key="1">
    <source>
        <dbReference type="PIRNR" id="PIRNR006386"/>
    </source>
</evidence>
<comment type="similarity">
    <text evidence="1">Belongs to the GST superfamily. NadH family.</text>
</comment>
<dbReference type="InterPro" id="IPR001853">
    <property type="entry name" value="DSBA-like_thioredoxin_dom"/>
</dbReference>
<evidence type="ECO:0000259" key="3">
    <source>
        <dbReference type="Pfam" id="PF01323"/>
    </source>
</evidence>
<dbReference type="GO" id="GO:1901170">
    <property type="term" value="P:naphthalene catabolic process"/>
    <property type="evidence" value="ECO:0007669"/>
    <property type="project" value="InterPro"/>
</dbReference>
<evidence type="ECO:0000313" key="5">
    <source>
        <dbReference type="Proteomes" id="UP000216147"/>
    </source>
</evidence>
<comment type="caution">
    <text evidence="4">The sequence shown here is derived from an EMBL/GenBank/DDBJ whole genome shotgun (WGS) entry which is preliminary data.</text>
</comment>
<gene>
    <name evidence="4" type="ORF">B7Y86_06110</name>
</gene>
<dbReference type="GO" id="GO:0004602">
    <property type="term" value="F:glutathione peroxidase activity"/>
    <property type="evidence" value="ECO:0007669"/>
    <property type="project" value="TreeGrafter"/>
</dbReference>
<evidence type="ECO:0000256" key="2">
    <source>
        <dbReference type="PIRSR" id="PIRSR006386-1"/>
    </source>
</evidence>
<dbReference type="AlphaFoldDB" id="A0A258HKG3"/>
<dbReference type="InterPro" id="IPR044087">
    <property type="entry name" value="NahD-like"/>
</dbReference>
<dbReference type="EMBL" id="NCEQ01000006">
    <property type="protein sequence ID" value="OYX57279.1"/>
    <property type="molecule type" value="Genomic_DNA"/>
</dbReference>
<dbReference type="GO" id="GO:0018845">
    <property type="term" value="F:2-hydroxychromene-2-carboxylate isomerase activity"/>
    <property type="evidence" value="ECO:0007669"/>
    <property type="project" value="UniProtKB-UniRule"/>
</dbReference>
<accession>A0A258HKG3</accession>
<dbReference type="InterPro" id="IPR014440">
    <property type="entry name" value="HCCAis_GSTk"/>
</dbReference>
<proteinExistence type="inferred from homology"/>
<dbReference type="SUPFAM" id="SSF52833">
    <property type="entry name" value="Thioredoxin-like"/>
    <property type="match status" value="1"/>
</dbReference>
<comment type="catalytic activity">
    <reaction evidence="1">
        <text>2-hydroxychromene-2-carboxylate = (3E)-4-(2-hydroxyphenyl)-2-oxobut-3-enoate</text>
        <dbReference type="Rhea" id="RHEA:27401"/>
        <dbReference type="ChEBI" id="CHEBI:59350"/>
        <dbReference type="ChEBI" id="CHEBI:59353"/>
        <dbReference type="EC" id="5.99.1.4"/>
    </reaction>
</comment>
<dbReference type="Gene3D" id="3.40.30.10">
    <property type="entry name" value="Glutaredoxin"/>
    <property type="match status" value="1"/>
</dbReference>
<evidence type="ECO:0000313" key="4">
    <source>
        <dbReference type="EMBL" id="OYX57279.1"/>
    </source>
</evidence>
<protein>
    <recommendedName>
        <fullName evidence="1">2-hydroxychromene-2-carboxylate isomerase</fullName>
        <ecNumber evidence="1">5.99.1.4</ecNumber>
    </recommendedName>
</protein>
<dbReference type="InterPro" id="IPR036249">
    <property type="entry name" value="Thioredoxin-like_sf"/>
</dbReference>
<dbReference type="InterPro" id="IPR051924">
    <property type="entry name" value="GST_Kappa/NadH"/>
</dbReference>
<sequence>MEGKLVTRTIDFIFDFASLNAYLAERALPGLVGRTGATINVIPCLLGGIFKATGNQAPFSAYAGIKGKLDYEMLEIRRFVKAHGLEDFQMNPHFPVNSLLAMRGLCACEPGDEFDRYLDAVLAGFWERGLPMGDPAVLASVLTEAGLDAERLIALAQTDAVKAKLADNTAAAVERGAFGAPTFFVGDEMFFGKERLGQIEAMLS</sequence>
<dbReference type="PANTHER" id="PTHR42943:SF2">
    <property type="entry name" value="GLUTATHIONE S-TRANSFERASE KAPPA 1"/>
    <property type="match status" value="1"/>
</dbReference>